<dbReference type="RefSeq" id="WP_017616864.1">
    <property type="nucleotide sequence ID" value="NZ_ANBG01000027.1"/>
</dbReference>
<proteinExistence type="predicted"/>
<evidence type="ECO:0000313" key="3">
    <source>
        <dbReference type="Proteomes" id="UP000215005"/>
    </source>
</evidence>
<evidence type="ECO:0000313" key="2">
    <source>
        <dbReference type="EMBL" id="ASU83533.1"/>
    </source>
</evidence>
<dbReference type="EMBL" id="CP022753">
    <property type="protein sequence ID" value="ASU83533.1"/>
    <property type="molecule type" value="Genomic_DNA"/>
</dbReference>
<dbReference type="Proteomes" id="UP000215005">
    <property type="component" value="Chromosome"/>
</dbReference>
<dbReference type="AlphaFoldDB" id="A0A223S5X4"/>
<protein>
    <submittedName>
        <fullName evidence="2">Uncharacterized protein</fullName>
    </submittedName>
</protein>
<gene>
    <name evidence="2" type="ORF">CDO52_12715</name>
</gene>
<organism evidence="2 3">
    <name type="scientific">Nocardiopsis gilva YIM 90087</name>
    <dbReference type="NCBI Taxonomy" id="1235441"/>
    <lineage>
        <taxon>Bacteria</taxon>
        <taxon>Bacillati</taxon>
        <taxon>Actinomycetota</taxon>
        <taxon>Actinomycetes</taxon>
        <taxon>Streptosporangiales</taxon>
        <taxon>Nocardiopsidaceae</taxon>
        <taxon>Nocardiopsis</taxon>
    </lineage>
</organism>
<sequence>MTTPDDDLRTYTPEEVVEHWLPTATPDGLRKQAQRGKIAHRRIGRNRQIVFTRADIAALLDAAAVPVGEPVGSSARRRAPARSAPRRATPRDNVSALPLQPKPDSARRISF</sequence>
<dbReference type="KEGG" id="ngv:CDO52_12715"/>
<name>A0A223S5X4_9ACTN</name>
<evidence type="ECO:0000256" key="1">
    <source>
        <dbReference type="SAM" id="MobiDB-lite"/>
    </source>
</evidence>
<feature type="region of interest" description="Disordered" evidence="1">
    <location>
        <begin position="67"/>
        <end position="111"/>
    </location>
</feature>
<reference evidence="2 3" key="1">
    <citation type="submission" date="2017-08" db="EMBL/GenBank/DDBJ databases">
        <title>The complete genome sequence of Nocardiopsis gilva YIM 90087.</title>
        <authorList>
            <person name="Yin M."/>
            <person name="Tang S."/>
        </authorList>
    </citation>
    <scope>NUCLEOTIDE SEQUENCE [LARGE SCALE GENOMIC DNA]</scope>
    <source>
        <strain evidence="2 3">YIM 90087</strain>
    </source>
</reference>
<keyword evidence="3" id="KW-1185">Reference proteome</keyword>
<accession>A0A223S5X4</accession>